<dbReference type="AlphaFoldDB" id="A0A926ND58"/>
<dbReference type="PIRSF" id="PIRSF000446">
    <property type="entry name" value="Mct"/>
    <property type="match status" value="1"/>
</dbReference>
<feature type="domain" description="Malonyl-CoA:ACP transacylase (MAT)" evidence="6">
    <location>
        <begin position="7"/>
        <end position="311"/>
    </location>
</feature>
<feature type="active site" evidence="5">
    <location>
        <position position="92"/>
    </location>
</feature>
<comment type="similarity">
    <text evidence="4">Belongs to the fabD family.</text>
</comment>
<comment type="caution">
    <text evidence="7">The sequence shown here is derived from an EMBL/GenBank/DDBJ whole genome shotgun (WGS) entry which is preliminary data.</text>
</comment>
<dbReference type="Pfam" id="PF00698">
    <property type="entry name" value="Acyl_transf_1"/>
    <property type="match status" value="1"/>
</dbReference>
<dbReference type="InterPro" id="IPR014043">
    <property type="entry name" value="Acyl_transferase_dom"/>
</dbReference>
<name>A0A926ND58_9BACL</name>
<dbReference type="GO" id="GO:0005829">
    <property type="term" value="C:cytosol"/>
    <property type="evidence" value="ECO:0007669"/>
    <property type="project" value="TreeGrafter"/>
</dbReference>
<proteinExistence type="inferred from homology"/>
<dbReference type="EC" id="2.3.1.39" evidence="4"/>
<dbReference type="NCBIfam" id="TIGR00128">
    <property type="entry name" value="fabD"/>
    <property type="match status" value="1"/>
</dbReference>
<dbReference type="InterPro" id="IPR016035">
    <property type="entry name" value="Acyl_Trfase/lysoPLipase"/>
</dbReference>
<keyword evidence="1 4" id="KW-0808">Transferase</keyword>
<dbReference type="SUPFAM" id="SSF52151">
    <property type="entry name" value="FabD/lysophospholipase-like"/>
    <property type="match status" value="1"/>
</dbReference>
<dbReference type="GO" id="GO:0006633">
    <property type="term" value="P:fatty acid biosynthetic process"/>
    <property type="evidence" value="ECO:0007669"/>
    <property type="project" value="TreeGrafter"/>
</dbReference>
<dbReference type="Proteomes" id="UP000661691">
    <property type="component" value="Unassembled WGS sequence"/>
</dbReference>
<sequence>MNKIAFIFPGQGSQQVGMGASLVKENESAAKFYREADEKLGFSLSQICFKGPDEKLQYTAITQPAILTTSVALYQAFMEKASIAPAFVAGHSLGEYTALVAAGVISFPDAVLTVHKRGKWMDEAVPAGKGAMAAVLKLEKEKLELICEAVSQEIGIVEIANYNSADQIVISGERDAVVEASKRAEAEGARKVIPLAVSGPFHSSLMQPAAQHLTAELEQVHLADGRVPLVSNVTARAVNKRDEIIRLLVDQVTSPVRFEESIQFMIDQGVTVFIEFGAGRVLTGLIKKIDRKVKTLGVYDAESIDSVIAEIGC</sequence>
<dbReference type="SUPFAM" id="SSF55048">
    <property type="entry name" value="Probable ACP-binding domain of malonyl-CoA ACP transacylase"/>
    <property type="match status" value="1"/>
</dbReference>
<keyword evidence="2 4" id="KW-0012">Acyltransferase</keyword>
<dbReference type="InterPro" id="IPR001227">
    <property type="entry name" value="Ac_transferase_dom_sf"/>
</dbReference>
<dbReference type="InterPro" id="IPR004410">
    <property type="entry name" value="Malonyl_CoA-ACP_transAc_FabD"/>
</dbReference>
<protein>
    <recommendedName>
        <fullName evidence="4">Malonyl CoA-acyl carrier protein transacylase</fullName>
        <ecNumber evidence="4">2.3.1.39</ecNumber>
    </recommendedName>
</protein>
<organism evidence="7 8">
    <name type="scientific">Polycladospora coralii</name>
    <dbReference type="NCBI Taxonomy" id="2771432"/>
    <lineage>
        <taxon>Bacteria</taxon>
        <taxon>Bacillati</taxon>
        <taxon>Bacillota</taxon>
        <taxon>Bacilli</taxon>
        <taxon>Bacillales</taxon>
        <taxon>Thermoactinomycetaceae</taxon>
        <taxon>Polycladospora</taxon>
    </lineage>
</organism>
<evidence type="ECO:0000256" key="4">
    <source>
        <dbReference type="PIRNR" id="PIRNR000446"/>
    </source>
</evidence>
<dbReference type="Gene3D" id="3.40.366.10">
    <property type="entry name" value="Malonyl-Coenzyme A Acyl Carrier Protein, domain 2"/>
    <property type="match status" value="1"/>
</dbReference>
<dbReference type="InterPro" id="IPR050858">
    <property type="entry name" value="Mal-CoA-ACP_Trans/PKS_FabD"/>
</dbReference>
<evidence type="ECO:0000259" key="6">
    <source>
        <dbReference type="SMART" id="SM00827"/>
    </source>
</evidence>
<dbReference type="FunFam" id="3.30.70.250:FF:000001">
    <property type="entry name" value="Malonyl CoA-acyl carrier protein transacylase"/>
    <property type="match status" value="1"/>
</dbReference>
<dbReference type="EMBL" id="JACXAH010000003">
    <property type="protein sequence ID" value="MBD1371409.1"/>
    <property type="molecule type" value="Genomic_DNA"/>
</dbReference>
<evidence type="ECO:0000256" key="5">
    <source>
        <dbReference type="PIRSR" id="PIRSR000446-1"/>
    </source>
</evidence>
<dbReference type="InterPro" id="IPR024925">
    <property type="entry name" value="Malonyl_CoA-ACP_transAc"/>
</dbReference>
<evidence type="ECO:0000256" key="2">
    <source>
        <dbReference type="ARBA" id="ARBA00023315"/>
    </source>
</evidence>
<reference evidence="7" key="1">
    <citation type="submission" date="2020-09" db="EMBL/GenBank/DDBJ databases">
        <title>A novel bacterium of genus Hazenella, isolated from South China Sea.</title>
        <authorList>
            <person name="Huang H."/>
            <person name="Mo K."/>
            <person name="Hu Y."/>
        </authorList>
    </citation>
    <scope>NUCLEOTIDE SEQUENCE</scope>
    <source>
        <strain evidence="7">IB182357</strain>
    </source>
</reference>
<dbReference type="SMART" id="SM00827">
    <property type="entry name" value="PKS_AT"/>
    <property type="match status" value="1"/>
</dbReference>
<dbReference type="PANTHER" id="PTHR42681:SF1">
    <property type="entry name" value="MALONYL-COA-ACYL CARRIER PROTEIN TRANSACYLASE, MITOCHONDRIAL"/>
    <property type="match status" value="1"/>
</dbReference>
<gene>
    <name evidence="7" type="primary">fabD</name>
    <name evidence="7" type="ORF">IC620_03450</name>
</gene>
<evidence type="ECO:0000313" key="8">
    <source>
        <dbReference type="Proteomes" id="UP000661691"/>
    </source>
</evidence>
<dbReference type="PANTHER" id="PTHR42681">
    <property type="entry name" value="MALONYL-COA-ACYL CARRIER PROTEIN TRANSACYLASE, MITOCHONDRIAL"/>
    <property type="match status" value="1"/>
</dbReference>
<dbReference type="GO" id="GO:0004314">
    <property type="term" value="F:[acyl-carrier-protein] S-malonyltransferase activity"/>
    <property type="evidence" value="ECO:0007669"/>
    <property type="project" value="UniProtKB-EC"/>
</dbReference>
<dbReference type="RefSeq" id="WP_191141525.1">
    <property type="nucleotide sequence ID" value="NZ_JACXAH010000003.1"/>
</dbReference>
<accession>A0A926ND58</accession>
<evidence type="ECO:0000256" key="3">
    <source>
        <dbReference type="ARBA" id="ARBA00048462"/>
    </source>
</evidence>
<evidence type="ECO:0000256" key="1">
    <source>
        <dbReference type="ARBA" id="ARBA00022679"/>
    </source>
</evidence>
<keyword evidence="8" id="KW-1185">Reference proteome</keyword>
<feature type="active site" evidence="5">
    <location>
        <position position="202"/>
    </location>
</feature>
<dbReference type="InterPro" id="IPR016036">
    <property type="entry name" value="Malonyl_transacylase_ACP-bd"/>
</dbReference>
<dbReference type="Gene3D" id="3.30.70.250">
    <property type="entry name" value="Malonyl-CoA ACP transacylase, ACP-binding"/>
    <property type="match status" value="1"/>
</dbReference>
<evidence type="ECO:0000313" key="7">
    <source>
        <dbReference type="EMBL" id="MBD1371409.1"/>
    </source>
</evidence>
<comment type="catalytic activity">
    <reaction evidence="3 4">
        <text>holo-[ACP] + malonyl-CoA = malonyl-[ACP] + CoA</text>
        <dbReference type="Rhea" id="RHEA:41792"/>
        <dbReference type="Rhea" id="RHEA-COMP:9623"/>
        <dbReference type="Rhea" id="RHEA-COMP:9685"/>
        <dbReference type="ChEBI" id="CHEBI:57287"/>
        <dbReference type="ChEBI" id="CHEBI:57384"/>
        <dbReference type="ChEBI" id="CHEBI:64479"/>
        <dbReference type="ChEBI" id="CHEBI:78449"/>
        <dbReference type="EC" id="2.3.1.39"/>
    </reaction>
</comment>